<dbReference type="EMBL" id="JH767145">
    <property type="protein sequence ID" value="EQC37270.1"/>
    <property type="molecule type" value="Genomic_DNA"/>
</dbReference>
<dbReference type="VEuPathDB" id="FungiDB:SDRG_05494"/>
<dbReference type="STRING" id="1156394.T0QTC8"/>
<dbReference type="PANTHER" id="PTHR31896:SF64">
    <property type="entry name" value="TRICHOTHECENE 3-O-ACETYLTRANSFERASE"/>
    <property type="match status" value="1"/>
</dbReference>
<keyword evidence="1" id="KW-0808">Transferase</keyword>
<dbReference type="OrthoDB" id="1932220at2759"/>
<keyword evidence="3" id="KW-1185">Reference proteome</keyword>
<dbReference type="OMA" id="KLYWHAP"/>
<dbReference type="InterPro" id="IPR051283">
    <property type="entry name" value="Sec_Metabolite_Acyltrans"/>
</dbReference>
<dbReference type="InterPro" id="IPR023213">
    <property type="entry name" value="CAT-like_dom_sf"/>
</dbReference>
<dbReference type="GO" id="GO:0016740">
    <property type="term" value="F:transferase activity"/>
    <property type="evidence" value="ECO:0007669"/>
    <property type="project" value="UniProtKB-KW"/>
</dbReference>
<gene>
    <name evidence="2" type="ORF">SDRG_05494</name>
</gene>
<proteinExistence type="predicted"/>
<accession>T0QTC8</accession>
<dbReference type="GeneID" id="19946221"/>
<name>T0QTC8_SAPDV</name>
<sequence>MVGSEATRNNGTVLRPRHDLSARRRFLLGPLELLSASRWLPITLVYASVIATDDLQEAIRTALDAFPIFAGRLQWHTGKDHRAVRLAVELDNDQCGIPFHTQVSELHLDAVALSPTATMWQVRRPLSKLFANPTHATSVRAMVQQSTPLVFITVTHLADHSGSVLSIEFAHCLGDAASFYHFLSLVADAAQHVRRPDSVIDWSGPYTHLHARLSRVTPSTSWLFVTPHASRPAARAPGDLCVQGLVFWLSPDEINALKASANFPRASTNDVVSAFCWQLVASQDATKATYLRVLVNVRSVFRPPLPATTIGNMIYAVHVPPPSKNDVAALASACRLAIESAKESAVSDIAAVYEKAASWSKLYWHAPEAADVVVSTTNLSRYNFTQLQMPTQGGFASAVDQLETANGGFLHFFQVFADARGGVRVVAHVAPAHVAACTAELTALRHRLASHIPSHGQ</sequence>
<reference evidence="2 3" key="1">
    <citation type="submission" date="2012-04" db="EMBL/GenBank/DDBJ databases">
        <title>The Genome Sequence of Saprolegnia declina VS20.</title>
        <authorList>
            <consortium name="The Broad Institute Genome Sequencing Platform"/>
            <person name="Russ C."/>
            <person name="Nusbaum C."/>
            <person name="Tyler B."/>
            <person name="van West P."/>
            <person name="Dieguez-Uribeondo J."/>
            <person name="de Bruijn I."/>
            <person name="Tripathy S."/>
            <person name="Jiang R."/>
            <person name="Young S.K."/>
            <person name="Zeng Q."/>
            <person name="Gargeya S."/>
            <person name="Fitzgerald M."/>
            <person name="Haas B."/>
            <person name="Abouelleil A."/>
            <person name="Alvarado L."/>
            <person name="Arachchi H.M."/>
            <person name="Berlin A."/>
            <person name="Chapman S.B."/>
            <person name="Goldberg J."/>
            <person name="Griggs A."/>
            <person name="Gujja S."/>
            <person name="Hansen M."/>
            <person name="Howarth C."/>
            <person name="Imamovic A."/>
            <person name="Larimer J."/>
            <person name="McCowen C."/>
            <person name="Montmayeur A."/>
            <person name="Murphy C."/>
            <person name="Neiman D."/>
            <person name="Pearson M."/>
            <person name="Priest M."/>
            <person name="Roberts A."/>
            <person name="Saif S."/>
            <person name="Shea T."/>
            <person name="Sisk P."/>
            <person name="Sykes S."/>
            <person name="Wortman J."/>
            <person name="Nusbaum C."/>
            <person name="Birren B."/>
        </authorList>
    </citation>
    <scope>NUCLEOTIDE SEQUENCE [LARGE SCALE GENOMIC DNA]</scope>
    <source>
        <strain evidence="2 3">VS20</strain>
    </source>
</reference>
<dbReference type="SUPFAM" id="SSF52777">
    <property type="entry name" value="CoA-dependent acyltransferases"/>
    <property type="match status" value="1"/>
</dbReference>
<evidence type="ECO:0000256" key="1">
    <source>
        <dbReference type="ARBA" id="ARBA00022679"/>
    </source>
</evidence>
<evidence type="ECO:0000313" key="3">
    <source>
        <dbReference type="Proteomes" id="UP000030762"/>
    </source>
</evidence>
<dbReference type="InParanoid" id="T0QTC8"/>
<protein>
    <submittedName>
        <fullName evidence="2">Uncharacterized protein</fullName>
    </submittedName>
</protein>
<dbReference type="RefSeq" id="XP_008609432.1">
    <property type="nucleotide sequence ID" value="XM_008611210.1"/>
</dbReference>
<evidence type="ECO:0000313" key="2">
    <source>
        <dbReference type="EMBL" id="EQC37270.1"/>
    </source>
</evidence>
<dbReference type="AlphaFoldDB" id="T0QTC8"/>
<dbReference type="Proteomes" id="UP000030762">
    <property type="component" value="Unassembled WGS sequence"/>
</dbReference>
<dbReference type="PANTHER" id="PTHR31896">
    <property type="entry name" value="FAMILY REGULATORY PROTEIN, PUTATIVE (AFU_ORTHOLOGUE AFUA_3G14730)-RELATED"/>
    <property type="match status" value="1"/>
</dbReference>
<dbReference type="Gene3D" id="3.30.559.10">
    <property type="entry name" value="Chloramphenicol acetyltransferase-like domain"/>
    <property type="match status" value="2"/>
</dbReference>
<dbReference type="Pfam" id="PF02458">
    <property type="entry name" value="Transferase"/>
    <property type="match status" value="1"/>
</dbReference>
<organism evidence="2 3">
    <name type="scientific">Saprolegnia diclina (strain VS20)</name>
    <dbReference type="NCBI Taxonomy" id="1156394"/>
    <lineage>
        <taxon>Eukaryota</taxon>
        <taxon>Sar</taxon>
        <taxon>Stramenopiles</taxon>
        <taxon>Oomycota</taxon>
        <taxon>Saprolegniomycetes</taxon>
        <taxon>Saprolegniales</taxon>
        <taxon>Saprolegniaceae</taxon>
        <taxon>Saprolegnia</taxon>
    </lineage>
</organism>